<protein>
    <submittedName>
        <fullName evidence="5">Glycosyltransferase</fullName>
    </submittedName>
</protein>
<dbReference type="AlphaFoldDB" id="A0A5B8UEX7"/>
<dbReference type="OrthoDB" id="9815829at2"/>
<reference evidence="5 6" key="1">
    <citation type="journal article" date="2015" name="Int. J. Syst. Evol. Microbiol.">
        <title>Flavisolibacter ginsenosidimutans sp. nov., with ginsenoside-converting activity isolated from soil used for cultivating ginseng.</title>
        <authorList>
            <person name="Zhao Y."/>
            <person name="Liu Q."/>
            <person name="Kang M.S."/>
            <person name="Jin F."/>
            <person name="Yu H."/>
            <person name="Im W.T."/>
        </authorList>
    </citation>
    <scope>NUCLEOTIDE SEQUENCE [LARGE SCALE GENOMIC DNA]</scope>
    <source>
        <strain evidence="5 6">Gsoil 636</strain>
    </source>
</reference>
<keyword evidence="3 5" id="KW-0808">Transferase</keyword>
<name>A0A5B8UEX7_9BACT</name>
<evidence type="ECO:0000259" key="4">
    <source>
        <dbReference type="Pfam" id="PF00535"/>
    </source>
</evidence>
<dbReference type="SUPFAM" id="SSF53448">
    <property type="entry name" value="Nucleotide-diphospho-sugar transferases"/>
    <property type="match status" value="1"/>
</dbReference>
<dbReference type="Pfam" id="PF00535">
    <property type="entry name" value="Glycos_transf_2"/>
    <property type="match status" value="1"/>
</dbReference>
<organism evidence="5 6">
    <name type="scientific">Flavisolibacter ginsenosidimutans</name>
    <dbReference type="NCBI Taxonomy" id="661481"/>
    <lineage>
        <taxon>Bacteria</taxon>
        <taxon>Pseudomonadati</taxon>
        <taxon>Bacteroidota</taxon>
        <taxon>Chitinophagia</taxon>
        <taxon>Chitinophagales</taxon>
        <taxon>Chitinophagaceae</taxon>
        <taxon>Flavisolibacter</taxon>
    </lineage>
</organism>
<dbReference type="InterPro" id="IPR029044">
    <property type="entry name" value="Nucleotide-diphossugar_trans"/>
</dbReference>
<keyword evidence="6" id="KW-1185">Reference proteome</keyword>
<accession>A0A5B8UEX7</accession>
<dbReference type="InterPro" id="IPR050834">
    <property type="entry name" value="Glycosyltransf_2"/>
</dbReference>
<evidence type="ECO:0000256" key="2">
    <source>
        <dbReference type="ARBA" id="ARBA00022676"/>
    </source>
</evidence>
<feature type="domain" description="Glycosyltransferase 2-like" evidence="4">
    <location>
        <begin position="7"/>
        <end position="149"/>
    </location>
</feature>
<dbReference type="KEGG" id="fgg:FSB75_02715"/>
<dbReference type="InterPro" id="IPR001173">
    <property type="entry name" value="Glyco_trans_2-like"/>
</dbReference>
<evidence type="ECO:0000256" key="3">
    <source>
        <dbReference type="ARBA" id="ARBA00022679"/>
    </source>
</evidence>
<dbReference type="Gene3D" id="3.90.550.10">
    <property type="entry name" value="Spore Coat Polysaccharide Biosynthesis Protein SpsA, Chain A"/>
    <property type="match status" value="1"/>
</dbReference>
<gene>
    <name evidence="5" type="ORF">FSB75_02715</name>
</gene>
<evidence type="ECO:0000313" key="5">
    <source>
        <dbReference type="EMBL" id="QEC54856.1"/>
    </source>
</evidence>
<proteinExistence type="inferred from homology"/>
<evidence type="ECO:0000313" key="6">
    <source>
        <dbReference type="Proteomes" id="UP000321204"/>
    </source>
</evidence>
<comment type="similarity">
    <text evidence="1">Belongs to the glycosyltransferase 2 family.</text>
</comment>
<dbReference type="GO" id="GO:0016757">
    <property type="term" value="F:glycosyltransferase activity"/>
    <property type="evidence" value="ECO:0007669"/>
    <property type="project" value="UniProtKB-KW"/>
</dbReference>
<dbReference type="PANTHER" id="PTHR43685:SF5">
    <property type="entry name" value="GLYCOSYLTRANSFERASE EPSE-RELATED"/>
    <property type="match status" value="1"/>
</dbReference>
<dbReference type="Proteomes" id="UP000321204">
    <property type="component" value="Chromosome"/>
</dbReference>
<dbReference type="RefSeq" id="WP_146782381.1">
    <property type="nucleotide sequence ID" value="NZ_BAABIO010000006.1"/>
</dbReference>
<evidence type="ECO:0000256" key="1">
    <source>
        <dbReference type="ARBA" id="ARBA00006739"/>
    </source>
</evidence>
<dbReference type="PANTHER" id="PTHR43685">
    <property type="entry name" value="GLYCOSYLTRANSFERASE"/>
    <property type="match status" value="1"/>
</dbReference>
<keyword evidence="2" id="KW-0328">Glycosyltransferase</keyword>
<dbReference type="EMBL" id="CP042433">
    <property type="protein sequence ID" value="QEC54856.1"/>
    <property type="molecule type" value="Genomic_DNA"/>
</dbReference>
<sequence>MPTPEVSVLMPVYNCEKFIRESLESILNQTFTNFELIVIDDASTDSTPAIVKSYKDPRIVFVQKPQNTGYTRSLNTGLQMVRGEFIARMDGDDISRSTRLEKQVAYLQSNPDVLLVGSLFSIIGGLKPRYSPLSHDSLKVYFLHHNYLQHPTAMMRRKVMDAFNLRYDPGYEPAEDYKLWTEIICRGRVEVLNEVLLDYRMHEAQTSATRSSEQEKQVDRIRLQMVSRLLGENQLDEATTKLHLQLIKNEADKNFSLRKLDAWVKILMKANAERRVFNHKELQSFLFNKQLDVIRNYYQYSSRHSFENIAYYVRNFKRLRAGIFPRNYFELAARILYRNCFRQLLAHK</sequence>